<dbReference type="EMBL" id="JAUSVU010000036">
    <property type="protein sequence ID" value="MDQ0537018.1"/>
    <property type="molecule type" value="Genomic_DNA"/>
</dbReference>
<feature type="chain" id="PRO_5045959968" evidence="2">
    <location>
        <begin position="18"/>
        <end position="53"/>
    </location>
</feature>
<accession>A0ABU0MV09</accession>
<feature type="signal peptide" evidence="2">
    <location>
        <begin position="1"/>
        <end position="17"/>
    </location>
</feature>
<feature type="region of interest" description="Disordered" evidence="1">
    <location>
        <begin position="24"/>
        <end position="53"/>
    </location>
</feature>
<keyword evidence="2" id="KW-0732">Signal</keyword>
<evidence type="ECO:0000313" key="4">
    <source>
        <dbReference type="Proteomes" id="UP001244552"/>
    </source>
</evidence>
<evidence type="ECO:0000256" key="2">
    <source>
        <dbReference type="SAM" id="SignalP"/>
    </source>
</evidence>
<dbReference type="Proteomes" id="UP001244552">
    <property type="component" value="Unassembled WGS sequence"/>
</dbReference>
<keyword evidence="4" id="KW-1185">Reference proteome</keyword>
<comment type="caution">
    <text evidence="3">The sequence shown here is derived from an EMBL/GenBank/DDBJ whole genome shotgun (WGS) entry which is preliminary data.</text>
</comment>
<protein>
    <submittedName>
        <fullName evidence="3">Uncharacterized protein</fullName>
    </submittedName>
</protein>
<dbReference type="RefSeq" id="WP_209984130.1">
    <property type="nucleotide sequence ID" value="NZ_JAGINO010000013.1"/>
</dbReference>
<organism evidence="3 4">
    <name type="scientific">Azospirillum picis</name>
    <dbReference type="NCBI Taxonomy" id="488438"/>
    <lineage>
        <taxon>Bacteria</taxon>
        <taxon>Pseudomonadati</taxon>
        <taxon>Pseudomonadota</taxon>
        <taxon>Alphaproteobacteria</taxon>
        <taxon>Rhodospirillales</taxon>
        <taxon>Azospirillaceae</taxon>
        <taxon>Azospirillum</taxon>
    </lineage>
</organism>
<evidence type="ECO:0000313" key="3">
    <source>
        <dbReference type="EMBL" id="MDQ0537018.1"/>
    </source>
</evidence>
<name>A0ABU0MV09_9PROT</name>
<reference evidence="3 4" key="1">
    <citation type="submission" date="2023-07" db="EMBL/GenBank/DDBJ databases">
        <title>Genomic Encyclopedia of Type Strains, Phase IV (KMG-IV): sequencing the most valuable type-strain genomes for metagenomic binning, comparative biology and taxonomic classification.</title>
        <authorList>
            <person name="Goeker M."/>
        </authorList>
    </citation>
    <scope>NUCLEOTIDE SEQUENCE [LARGE SCALE GENOMIC DNA]</scope>
    <source>
        <strain evidence="3 4">DSM 19922</strain>
    </source>
</reference>
<proteinExistence type="predicted"/>
<evidence type="ECO:0000256" key="1">
    <source>
        <dbReference type="SAM" id="MobiDB-lite"/>
    </source>
</evidence>
<gene>
    <name evidence="3" type="ORF">QO018_005917</name>
</gene>
<sequence length="53" mass="5469">MIRTLALLLLCALPACAGHPPLAEASGPLRPLNPGHWTPSEADLRATAAEAGR</sequence>